<evidence type="ECO:0000313" key="8">
    <source>
        <dbReference type="Proteomes" id="UP000231276"/>
    </source>
</evidence>
<dbReference type="GO" id="GO:1990904">
    <property type="term" value="C:ribonucleoprotein complex"/>
    <property type="evidence" value="ECO:0007669"/>
    <property type="project" value="UniProtKB-KW"/>
</dbReference>
<evidence type="ECO:0000256" key="1">
    <source>
        <dbReference type="ARBA" id="ARBA00010528"/>
    </source>
</evidence>
<evidence type="ECO:0000313" key="7">
    <source>
        <dbReference type="EMBL" id="PIP86518.1"/>
    </source>
</evidence>
<organism evidence="7 8">
    <name type="scientific">Candidatus Campbellbacteria bacterium CG22_combo_CG10-13_8_21_14_all_43_18</name>
    <dbReference type="NCBI Taxonomy" id="1974530"/>
    <lineage>
        <taxon>Bacteria</taxon>
        <taxon>Candidatus Campbelliibacteriota</taxon>
    </lineage>
</organism>
<name>A0A2H0DXC1_9BACT</name>
<gene>
    <name evidence="5" type="primary">rplD</name>
    <name evidence="7" type="ORF">COW82_01500</name>
</gene>
<feature type="region of interest" description="Disordered" evidence="6">
    <location>
        <begin position="218"/>
        <end position="272"/>
    </location>
</feature>
<accession>A0A2H0DXC1</accession>
<dbReference type="Gene3D" id="3.40.1370.10">
    <property type="match status" value="1"/>
</dbReference>
<comment type="function">
    <text evidence="5">One of the primary rRNA binding proteins, this protein initially binds near the 5'-end of the 23S rRNA. It is important during the early stages of 50S assembly. It makes multiple contacts with different domains of the 23S rRNA in the assembled 50S subunit and ribosome.</text>
</comment>
<evidence type="ECO:0000256" key="2">
    <source>
        <dbReference type="ARBA" id="ARBA00022980"/>
    </source>
</evidence>
<dbReference type="NCBIfam" id="TIGR03953">
    <property type="entry name" value="rplD_bact"/>
    <property type="match status" value="1"/>
</dbReference>
<dbReference type="EMBL" id="PCTS01000021">
    <property type="protein sequence ID" value="PIP86518.1"/>
    <property type="molecule type" value="Genomic_DNA"/>
</dbReference>
<dbReference type="InterPro" id="IPR002136">
    <property type="entry name" value="Ribosomal_uL4"/>
</dbReference>
<evidence type="ECO:0000256" key="6">
    <source>
        <dbReference type="SAM" id="MobiDB-lite"/>
    </source>
</evidence>
<dbReference type="SUPFAM" id="SSF52166">
    <property type="entry name" value="Ribosomal protein L4"/>
    <property type="match status" value="1"/>
</dbReference>
<dbReference type="HAMAP" id="MF_01328_B">
    <property type="entry name" value="Ribosomal_uL4_B"/>
    <property type="match status" value="1"/>
</dbReference>
<dbReference type="Proteomes" id="UP000231276">
    <property type="component" value="Unassembled WGS sequence"/>
</dbReference>
<keyword evidence="5" id="KW-0699">rRNA-binding</keyword>
<sequence>MIEANIYNQKGQKSGKIKLPERVFGLPPNADLLHQVVRTMELNRRTPVAHTKDRSEVSGTGKKPWRQKGTGRARHGSRRSPIWRTGGVSHGPRNEKDYSGKINKKMRAKALYVALSGKMKDGEIMFLDMLSFEKPAAKEAKSMLMALSKAEGFEGLSAKKDNRLLLSLFDKNKTVGLSFNNFGNVKVGETRNLNPASILKYKYLIIENPEKSVEFLSSRLPSGKAERNMKTSPEKKTLTKKTGKPKGKKIKKSERSVKNSQKPASVKIKAKK</sequence>
<dbReference type="GO" id="GO:0003735">
    <property type="term" value="F:structural constituent of ribosome"/>
    <property type="evidence" value="ECO:0007669"/>
    <property type="project" value="InterPro"/>
</dbReference>
<dbReference type="GO" id="GO:0019843">
    <property type="term" value="F:rRNA binding"/>
    <property type="evidence" value="ECO:0007669"/>
    <property type="project" value="UniProtKB-UniRule"/>
</dbReference>
<evidence type="ECO:0000256" key="5">
    <source>
        <dbReference type="HAMAP-Rule" id="MF_01328"/>
    </source>
</evidence>
<keyword evidence="3 5" id="KW-0687">Ribonucleoprotein</keyword>
<dbReference type="GO" id="GO:0005840">
    <property type="term" value="C:ribosome"/>
    <property type="evidence" value="ECO:0007669"/>
    <property type="project" value="UniProtKB-KW"/>
</dbReference>
<dbReference type="GO" id="GO:0006412">
    <property type="term" value="P:translation"/>
    <property type="evidence" value="ECO:0007669"/>
    <property type="project" value="UniProtKB-UniRule"/>
</dbReference>
<feature type="compositionally biased region" description="Basic residues" evidence="6">
    <location>
        <begin position="238"/>
        <end position="252"/>
    </location>
</feature>
<protein>
    <recommendedName>
        <fullName evidence="4 5">Large ribosomal subunit protein uL4</fullName>
    </recommendedName>
</protein>
<dbReference type="PANTHER" id="PTHR10746:SF6">
    <property type="entry name" value="LARGE RIBOSOMAL SUBUNIT PROTEIN UL4M"/>
    <property type="match status" value="1"/>
</dbReference>
<keyword evidence="5" id="KW-0694">RNA-binding</keyword>
<feature type="region of interest" description="Disordered" evidence="6">
    <location>
        <begin position="43"/>
        <end position="99"/>
    </location>
</feature>
<feature type="compositionally biased region" description="Basic residues" evidence="6">
    <location>
        <begin position="63"/>
        <end position="78"/>
    </location>
</feature>
<reference evidence="7 8" key="1">
    <citation type="submission" date="2017-09" db="EMBL/GenBank/DDBJ databases">
        <title>Depth-based differentiation of microbial function through sediment-hosted aquifers and enrichment of novel symbionts in the deep terrestrial subsurface.</title>
        <authorList>
            <person name="Probst A.J."/>
            <person name="Ladd B."/>
            <person name="Jarett J.K."/>
            <person name="Geller-Mcgrath D.E."/>
            <person name="Sieber C.M."/>
            <person name="Emerson J.B."/>
            <person name="Anantharaman K."/>
            <person name="Thomas B.C."/>
            <person name="Malmstrom R."/>
            <person name="Stieglmeier M."/>
            <person name="Klingl A."/>
            <person name="Woyke T."/>
            <person name="Ryan C.M."/>
            <person name="Banfield J.F."/>
        </authorList>
    </citation>
    <scope>NUCLEOTIDE SEQUENCE [LARGE SCALE GENOMIC DNA]</scope>
    <source>
        <strain evidence="7">CG22_combo_CG10-13_8_21_14_all_43_18</strain>
    </source>
</reference>
<evidence type="ECO:0000256" key="3">
    <source>
        <dbReference type="ARBA" id="ARBA00023274"/>
    </source>
</evidence>
<comment type="similarity">
    <text evidence="1 5">Belongs to the universal ribosomal protein uL4 family.</text>
</comment>
<keyword evidence="2 5" id="KW-0689">Ribosomal protein</keyword>
<proteinExistence type="inferred from homology"/>
<dbReference type="PANTHER" id="PTHR10746">
    <property type="entry name" value="50S RIBOSOMAL PROTEIN L4"/>
    <property type="match status" value="1"/>
</dbReference>
<dbReference type="InterPro" id="IPR023574">
    <property type="entry name" value="Ribosomal_uL4_dom_sf"/>
</dbReference>
<evidence type="ECO:0000256" key="4">
    <source>
        <dbReference type="ARBA" id="ARBA00035244"/>
    </source>
</evidence>
<comment type="subunit">
    <text evidence="5">Part of the 50S ribosomal subunit.</text>
</comment>
<dbReference type="AlphaFoldDB" id="A0A2H0DXC1"/>
<feature type="compositionally biased region" description="Basic and acidic residues" evidence="6">
    <location>
        <begin position="224"/>
        <end position="237"/>
    </location>
</feature>
<comment type="caution">
    <text evidence="7">The sequence shown here is derived from an EMBL/GenBank/DDBJ whole genome shotgun (WGS) entry which is preliminary data.</text>
</comment>
<dbReference type="InterPro" id="IPR013005">
    <property type="entry name" value="Ribosomal_uL4-like"/>
</dbReference>
<comment type="function">
    <text evidence="5">Forms part of the polypeptide exit tunnel.</text>
</comment>
<dbReference type="Pfam" id="PF00573">
    <property type="entry name" value="Ribosomal_L4"/>
    <property type="match status" value="1"/>
</dbReference>